<sequence>MRIMFTIAHLLTALFCVNGGKQHIEFYDDQSTSRWRHEWGSDPTAAVAATTAQKQKLLQQSVDNDTGSIIDSISSVNVDRGGWSERITAATVNDPLVRNSQEAFMLEVQAARMVQEADSMLKLVLELKQTTIFSGFASLNDHVDKRTAEPQAEKTDRVLAKIGEEDGASIILQRYECGLPSLRILTRPNG</sequence>
<organism evidence="6 7">
    <name type="scientific">Tanacetum coccineum</name>
    <dbReference type="NCBI Taxonomy" id="301880"/>
    <lineage>
        <taxon>Eukaryota</taxon>
        <taxon>Viridiplantae</taxon>
        <taxon>Streptophyta</taxon>
        <taxon>Embryophyta</taxon>
        <taxon>Tracheophyta</taxon>
        <taxon>Spermatophyta</taxon>
        <taxon>Magnoliopsida</taxon>
        <taxon>eudicotyledons</taxon>
        <taxon>Gunneridae</taxon>
        <taxon>Pentapetalae</taxon>
        <taxon>asterids</taxon>
        <taxon>campanulids</taxon>
        <taxon>Asterales</taxon>
        <taxon>Asteraceae</taxon>
        <taxon>Asteroideae</taxon>
        <taxon>Anthemideae</taxon>
        <taxon>Anthemidinae</taxon>
        <taxon>Tanacetum</taxon>
    </lineage>
</organism>
<feature type="chain" id="PRO_5047046110" evidence="5">
    <location>
        <begin position="20"/>
        <end position="190"/>
    </location>
</feature>
<dbReference type="Pfam" id="PF06179">
    <property type="entry name" value="Med22"/>
    <property type="match status" value="1"/>
</dbReference>
<evidence type="ECO:0000313" key="6">
    <source>
        <dbReference type="EMBL" id="GJS60909.1"/>
    </source>
</evidence>
<proteinExistence type="predicted"/>
<evidence type="ECO:0000256" key="4">
    <source>
        <dbReference type="ARBA" id="ARBA00023242"/>
    </source>
</evidence>
<keyword evidence="7" id="KW-1185">Reference proteome</keyword>
<evidence type="ECO:0000313" key="7">
    <source>
        <dbReference type="Proteomes" id="UP001151760"/>
    </source>
</evidence>
<evidence type="ECO:0000256" key="2">
    <source>
        <dbReference type="ARBA" id="ARBA00023015"/>
    </source>
</evidence>
<keyword evidence="5" id="KW-0732">Signal</keyword>
<name>A0ABQ4X6S3_9ASTR</name>
<evidence type="ECO:0000256" key="5">
    <source>
        <dbReference type="SAM" id="SignalP"/>
    </source>
</evidence>
<comment type="caution">
    <text evidence="6">The sequence shown here is derived from an EMBL/GenBank/DDBJ whole genome shotgun (WGS) entry which is preliminary data.</text>
</comment>
<reference evidence="6" key="2">
    <citation type="submission" date="2022-01" db="EMBL/GenBank/DDBJ databases">
        <authorList>
            <person name="Yamashiro T."/>
            <person name="Shiraishi A."/>
            <person name="Satake H."/>
            <person name="Nakayama K."/>
        </authorList>
    </citation>
    <scope>NUCLEOTIDE SEQUENCE</scope>
</reference>
<dbReference type="PANTHER" id="PTHR12434:SF6">
    <property type="entry name" value="MEDIATOR OF RNA POLYMERASE II TRANSCRIPTION SUBUNIT 22"/>
    <property type="match status" value="1"/>
</dbReference>
<keyword evidence="3" id="KW-0804">Transcription</keyword>
<evidence type="ECO:0000256" key="1">
    <source>
        <dbReference type="ARBA" id="ARBA00004123"/>
    </source>
</evidence>
<dbReference type="InterPro" id="IPR009332">
    <property type="entry name" value="Med22"/>
</dbReference>
<evidence type="ECO:0000256" key="3">
    <source>
        <dbReference type="ARBA" id="ARBA00023163"/>
    </source>
</evidence>
<accession>A0ABQ4X6S3</accession>
<reference evidence="6" key="1">
    <citation type="journal article" date="2022" name="Int. J. Mol. Sci.">
        <title>Draft Genome of Tanacetum Coccineum: Genomic Comparison of Closely Related Tanacetum-Family Plants.</title>
        <authorList>
            <person name="Yamashiro T."/>
            <person name="Shiraishi A."/>
            <person name="Nakayama K."/>
            <person name="Satake H."/>
        </authorList>
    </citation>
    <scope>NUCLEOTIDE SEQUENCE</scope>
</reference>
<keyword evidence="4" id="KW-0539">Nucleus</keyword>
<protein>
    <submittedName>
        <fullName evidence="6">Mediator of RNA polymerase II transcription subunit 22A-like protein</fullName>
    </submittedName>
</protein>
<feature type="signal peptide" evidence="5">
    <location>
        <begin position="1"/>
        <end position="19"/>
    </location>
</feature>
<comment type="subcellular location">
    <subcellularLocation>
        <location evidence="1">Nucleus</location>
    </subcellularLocation>
</comment>
<dbReference type="EMBL" id="BQNB010009252">
    <property type="protein sequence ID" value="GJS60909.1"/>
    <property type="molecule type" value="Genomic_DNA"/>
</dbReference>
<dbReference type="PANTHER" id="PTHR12434">
    <property type="entry name" value="MEDIATOR OF RNA POLYMERASE II TRANSCRIPTION SUBUNIT 22"/>
    <property type="match status" value="1"/>
</dbReference>
<dbReference type="Proteomes" id="UP001151760">
    <property type="component" value="Unassembled WGS sequence"/>
</dbReference>
<gene>
    <name evidence="6" type="ORF">Tco_0655693</name>
</gene>
<keyword evidence="2" id="KW-0805">Transcription regulation</keyword>